<feature type="binding site" evidence="12">
    <location>
        <begin position="34"/>
        <end position="41"/>
    </location>
    <ligand>
        <name>ATP</name>
        <dbReference type="ChEBI" id="CHEBI:30616"/>
    </ligand>
</feature>
<protein>
    <recommendedName>
        <fullName evidence="9">DNA 3'-5' helicase</fullName>
        <ecNumber evidence="9">5.6.2.4</ecNumber>
    </recommendedName>
    <alternativeName>
        <fullName evidence="10">DNA 3'-5' helicase II</fullName>
    </alternativeName>
</protein>
<dbReference type="HOGENOM" id="CLU_004585_6_1_12"/>
<keyword evidence="7" id="KW-0413">Isomerase</keyword>
<evidence type="ECO:0000256" key="1">
    <source>
        <dbReference type="ARBA" id="ARBA00009922"/>
    </source>
</evidence>
<evidence type="ECO:0000256" key="5">
    <source>
        <dbReference type="ARBA" id="ARBA00022840"/>
    </source>
</evidence>
<proteinExistence type="inferred from homology"/>
<comment type="catalytic activity">
    <reaction evidence="8">
        <text>Couples ATP hydrolysis with the unwinding of duplex DNA by translocating in the 3'-5' direction.</text>
        <dbReference type="EC" id="5.6.2.4"/>
    </reaction>
</comment>
<evidence type="ECO:0000256" key="4">
    <source>
        <dbReference type="ARBA" id="ARBA00022806"/>
    </source>
</evidence>
<comment type="catalytic activity">
    <reaction evidence="11">
        <text>ATP + H2O = ADP + phosphate + H(+)</text>
        <dbReference type="Rhea" id="RHEA:13065"/>
        <dbReference type="ChEBI" id="CHEBI:15377"/>
        <dbReference type="ChEBI" id="CHEBI:15378"/>
        <dbReference type="ChEBI" id="CHEBI:30616"/>
        <dbReference type="ChEBI" id="CHEBI:43474"/>
        <dbReference type="ChEBI" id="CHEBI:456216"/>
        <dbReference type="EC" id="5.6.2.4"/>
    </reaction>
</comment>
<dbReference type="PROSITE" id="PS51198">
    <property type="entry name" value="UVRD_HELICASE_ATP_BIND"/>
    <property type="match status" value="1"/>
</dbReference>
<dbReference type="GO" id="GO:0043138">
    <property type="term" value="F:3'-5' DNA helicase activity"/>
    <property type="evidence" value="ECO:0007669"/>
    <property type="project" value="UniProtKB-EC"/>
</dbReference>
<evidence type="ECO:0000256" key="11">
    <source>
        <dbReference type="ARBA" id="ARBA00048988"/>
    </source>
</evidence>
<dbReference type="EMBL" id="CP001959">
    <property type="protein sequence ID" value="ADG71971.1"/>
    <property type="molecule type" value="Genomic_DNA"/>
</dbReference>
<dbReference type="InterPro" id="IPR027417">
    <property type="entry name" value="P-loop_NTPase"/>
</dbReference>
<keyword evidence="3 12" id="KW-0378">Hydrolase</keyword>
<reference evidence="14 15" key="1">
    <citation type="journal article" date="2010" name="Stand. Genomic Sci.">
        <title>Complete genome sequence of Brachyspira murdochii type strain (56-150).</title>
        <authorList>
            <person name="Pati A."/>
            <person name="Sikorski J."/>
            <person name="Gronow S."/>
            <person name="Munk C."/>
            <person name="Lapidus A."/>
            <person name="Copeland A."/>
            <person name="Glavina Del Tio T."/>
            <person name="Nolan M."/>
            <person name="Lucas S."/>
            <person name="Chen F."/>
            <person name="Tice H."/>
            <person name="Cheng J.F."/>
            <person name="Han C."/>
            <person name="Detter J.C."/>
            <person name="Bruce D."/>
            <person name="Tapia R."/>
            <person name="Goodwin L."/>
            <person name="Pitluck S."/>
            <person name="Liolios K."/>
            <person name="Ivanova N."/>
            <person name="Mavromatis K."/>
            <person name="Mikhailova N."/>
            <person name="Chen A."/>
            <person name="Palaniappan K."/>
            <person name="Land M."/>
            <person name="Hauser L."/>
            <person name="Chang Y.J."/>
            <person name="Jeffries C.D."/>
            <person name="Spring S."/>
            <person name="Rohde M."/>
            <person name="Goker M."/>
            <person name="Bristow J."/>
            <person name="Eisen J.A."/>
            <person name="Markowitz V."/>
            <person name="Hugenholtz P."/>
            <person name="Kyrpides N.C."/>
            <person name="Klenk H.P."/>
        </authorList>
    </citation>
    <scope>NUCLEOTIDE SEQUENCE [LARGE SCALE GENOMIC DNA]</scope>
    <source>
        <strain evidence="15">ATCC 51284 / DSM 12563 / 56-150</strain>
    </source>
</reference>
<evidence type="ECO:0000256" key="12">
    <source>
        <dbReference type="PROSITE-ProRule" id="PRU00560"/>
    </source>
</evidence>
<dbReference type="RefSeq" id="WP_013114346.1">
    <property type="nucleotide sequence ID" value="NC_014150.1"/>
</dbReference>
<dbReference type="SUPFAM" id="SSF52540">
    <property type="entry name" value="P-loop containing nucleoside triphosphate hydrolases"/>
    <property type="match status" value="1"/>
</dbReference>
<dbReference type="InterPro" id="IPR000212">
    <property type="entry name" value="DNA_helicase_UvrD/REP"/>
</dbReference>
<evidence type="ECO:0000256" key="9">
    <source>
        <dbReference type="ARBA" id="ARBA00034808"/>
    </source>
</evidence>
<dbReference type="OrthoDB" id="9810135at2"/>
<dbReference type="InterPro" id="IPR014016">
    <property type="entry name" value="UvrD-like_ATP-bd"/>
</dbReference>
<keyword evidence="5 12" id="KW-0067">ATP-binding</keyword>
<dbReference type="Pfam" id="PF13361">
    <property type="entry name" value="UvrD_C"/>
    <property type="match status" value="1"/>
</dbReference>
<dbReference type="eggNOG" id="COG0210">
    <property type="taxonomic scope" value="Bacteria"/>
</dbReference>
<dbReference type="GO" id="GO:0005829">
    <property type="term" value="C:cytosol"/>
    <property type="evidence" value="ECO:0007669"/>
    <property type="project" value="TreeGrafter"/>
</dbReference>
<name>D5UB98_BRAM5</name>
<sequence>MVNSDKIKKILEKHKDDKEQLDFIASTEQSLTIAPAGYGKTEMLISKLNYIIESKQIKYPKRILVLTLSNVAKHTIESRLNNNQIVDIYNFHNLASRILILQGKQYLNIDYKYEYKHYNLKDKLKKKYKNDKIEKILNYHREKISEINKKFHEIKFDDKIFQYVYTVNKNKEICYEYVIYIAIILLKYYKINEIYKNLYSYIFVDECQDINLLHFILLRSIADNEYNKIFFLGDTFQSIMKFADALGEQIEDLLKKYFNITKIIELQKNYRLEGRENISNFQKNIRNYDKKLQIELDENFQIKSFNDFEDEILFINNQINKITSENKKAKIAILCPTKYSLYDKNNKLIEKIESIFTNLKINNIEYINTLLFSDNLENEIYDKIKDIKRLNYNNIIRSIENYHFYNDDIKKLIEGYRNYCLKFGIDFNTIIEVIKEKDLIKYAPYCSVNVNILNIHKAKGAEWDYVFIPFVNKGKFPVFYKCYECRLNICDEIIDTKQYKEEFYQAFYVAITRTKCGLYITATKNNASCLFYHSLKLIDI</sequence>
<evidence type="ECO:0000256" key="3">
    <source>
        <dbReference type="ARBA" id="ARBA00022801"/>
    </source>
</evidence>
<dbReference type="Gene3D" id="1.10.10.160">
    <property type="match status" value="1"/>
</dbReference>
<feature type="domain" description="UvrD-like helicase ATP-binding" evidence="13">
    <location>
        <begin position="13"/>
        <end position="273"/>
    </location>
</feature>
<dbReference type="GO" id="GO:0003677">
    <property type="term" value="F:DNA binding"/>
    <property type="evidence" value="ECO:0007669"/>
    <property type="project" value="UniProtKB-KW"/>
</dbReference>
<dbReference type="AlphaFoldDB" id="D5UB98"/>
<dbReference type="Proteomes" id="UP000001915">
    <property type="component" value="Chromosome"/>
</dbReference>
<evidence type="ECO:0000313" key="14">
    <source>
        <dbReference type="EMBL" id="ADG71971.1"/>
    </source>
</evidence>
<dbReference type="PANTHER" id="PTHR11070">
    <property type="entry name" value="UVRD / RECB / PCRA DNA HELICASE FAMILY MEMBER"/>
    <property type="match status" value="1"/>
</dbReference>
<evidence type="ECO:0000259" key="13">
    <source>
        <dbReference type="PROSITE" id="PS51198"/>
    </source>
</evidence>
<dbReference type="KEGG" id="brm:Bmur_1890"/>
<dbReference type="Pfam" id="PF00580">
    <property type="entry name" value="UvrD-helicase"/>
    <property type="match status" value="1"/>
</dbReference>
<dbReference type="GO" id="GO:0005524">
    <property type="term" value="F:ATP binding"/>
    <property type="evidence" value="ECO:0007669"/>
    <property type="project" value="UniProtKB-UniRule"/>
</dbReference>
<evidence type="ECO:0000256" key="2">
    <source>
        <dbReference type="ARBA" id="ARBA00022741"/>
    </source>
</evidence>
<dbReference type="GO" id="GO:0016887">
    <property type="term" value="F:ATP hydrolysis activity"/>
    <property type="evidence" value="ECO:0007669"/>
    <property type="project" value="RHEA"/>
</dbReference>
<dbReference type="InterPro" id="IPR014017">
    <property type="entry name" value="DNA_helicase_UvrD-like_C"/>
</dbReference>
<dbReference type="InterPro" id="IPR013986">
    <property type="entry name" value="DExx_box_DNA_helicase_dom_sf"/>
</dbReference>
<keyword evidence="4 12" id="KW-0347">Helicase</keyword>
<dbReference type="Gene3D" id="3.40.50.300">
    <property type="entry name" value="P-loop containing nucleotide triphosphate hydrolases"/>
    <property type="match status" value="2"/>
</dbReference>
<dbReference type="STRING" id="526224.Bmur_1890"/>
<dbReference type="EC" id="5.6.2.4" evidence="9"/>
<evidence type="ECO:0000256" key="8">
    <source>
        <dbReference type="ARBA" id="ARBA00034617"/>
    </source>
</evidence>
<organism evidence="14 15">
    <name type="scientific">Brachyspira murdochii (strain ATCC 51284 / DSM 12563 / 56-150)</name>
    <name type="common">Serpulina murdochii</name>
    <dbReference type="NCBI Taxonomy" id="526224"/>
    <lineage>
        <taxon>Bacteria</taxon>
        <taxon>Pseudomonadati</taxon>
        <taxon>Spirochaetota</taxon>
        <taxon>Spirochaetia</taxon>
        <taxon>Brachyspirales</taxon>
        <taxon>Brachyspiraceae</taxon>
        <taxon>Brachyspira</taxon>
    </lineage>
</organism>
<keyword evidence="2 12" id="KW-0547">Nucleotide-binding</keyword>
<evidence type="ECO:0000313" key="15">
    <source>
        <dbReference type="Proteomes" id="UP000001915"/>
    </source>
</evidence>
<evidence type="ECO:0000256" key="6">
    <source>
        <dbReference type="ARBA" id="ARBA00023125"/>
    </source>
</evidence>
<gene>
    <name evidence="14" type="ordered locus">Bmur_1890</name>
</gene>
<keyword evidence="6" id="KW-0238">DNA-binding</keyword>
<dbReference type="GO" id="GO:0000725">
    <property type="term" value="P:recombinational repair"/>
    <property type="evidence" value="ECO:0007669"/>
    <property type="project" value="TreeGrafter"/>
</dbReference>
<comment type="similarity">
    <text evidence="1">Belongs to the helicase family. UvrD subfamily.</text>
</comment>
<evidence type="ECO:0000256" key="7">
    <source>
        <dbReference type="ARBA" id="ARBA00023235"/>
    </source>
</evidence>
<evidence type="ECO:0000256" key="10">
    <source>
        <dbReference type="ARBA" id="ARBA00034923"/>
    </source>
</evidence>
<accession>D5UB98</accession>
<dbReference type="PANTHER" id="PTHR11070:SF2">
    <property type="entry name" value="ATP-DEPENDENT DNA HELICASE SRS2"/>
    <property type="match status" value="1"/>
</dbReference>